<reference evidence="3 4" key="1">
    <citation type="submission" date="2023-10" db="EMBL/GenBank/DDBJ databases">
        <title>Saccharopolyspora sp. nov., isolated from mangrove soil.</title>
        <authorList>
            <person name="Lu Y."/>
            <person name="Liu W."/>
        </authorList>
    </citation>
    <scope>NUCLEOTIDE SEQUENCE [LARGE SCALE GENOMIC DNA]</scope>
    <source>
        <strain evidence="3 4">S2-29</strain>
    </source>
</reference>
<dbReference type="RefSeq" id="WP_324267570.1">
    <property type="nucleotide sequence ID" value="NZ_JAWLNX010000016.1"/>
</dbReference>
<dbReference type="InterPro" id="IPR002734">
    <property type="entry name" value="RibDG_C"/>
</dbReference>
<feature type="domain" description="Bacterial bifunctional deaminase-reductase C-terminal" evidence="2">
    <location>
        <begin position="60"/>
        <end position="231"/>
    </location>
</feature>
<evidence type="ECO:0000256" key="1">
    <source>
        <dbReference type="SAM" id="MobiDB-lite"/>
    </source>
</evidence>
<dbReference type="EMBL" id="JAWLNX010000016">
    <property type="protein sequence ID" value="MEB3370085.1"/>
    <property type="molecule type" value="Genomic_DNA"/>
</dbReference>
<accession>A0ABU6AEY8</accession>
<dbReference type="Proteomes" id="UP001327093">
    <property type="component" value="Unassembled WGS sequence"/>
</dbReference>
<comment type="caution">
    <text evidence="3">The sequence shown here is derived from an EMBL/GenBank/DDBJ whole genome shotgun (WGS) entry which is preliminary data.</text>
</comment>
<feature type="compositionally biased region" description="Basic and acidic residues" evidence="1">
    <location>
        <begin position="33"/>
        <end position="50"/>
    </location>
</feature>
<proteinExistence type="predicted"/>
<organism evidence="3 4">
    <name type="scientific">Saccharopolyspora mangrovi</name>
    <dbReference type="NCBI Taxonomy" id="3082379"/>
    <lineage>
        <taxon>Bacteria</taxon>
        <taxon>Bacillati</taxon>
        <taxon>Actinomycetota</taxon>
        <taxon>Actinomycetes</taxon>
        <taxon>Pseudonocardiales</taxon>
        <taxon>Pseudonocardiaceae</taxon>
        <taxon>Saccharopolyspora</taxon>
    </lineage>
</organism>
<dbReference type="PANTHER" id="PTHR38011">
    <property type="entry name" value="DIHYDROFOLATE REDUCTASE FAMILY PROTEIN (AFU_ORTHOLOGUE AFUA_8G06820)"/>
    <property type="match status" value="1"/>
</dbReference>
<feature type="region of interest" description="Disordered" evidence="1">
    <location>
        <begin position="28"/>
        <end position="50"/>
    </location>
</feature>
<dbReference type="InterPro" id="IPR050765">
    <property type="entry name" value="Riboflavin_Biosynth_HTPR"/>
</dbReference>
<evidence type="ECO:0000313" key="4">
    <source>
        <dbReference type="Proteomes" id="UP001327093"/>
    </source>
</evidence>
<gene>
    <name evidence="3" type="ORF">R4I43_21995</name>
</gene>
<dbReference type="SUPFAM" id="SSF53597">
    <property type="entry name" value="Dihydrofolate reductase-like"/>
    <property type="match status" value="1"/>
</dbReference>
<evidence type="ECO:0000313" key="3">
    <source>
        <dbReference type="EMBL" id="MEB3370085.1"/>
    </source>
</evidence>
<dbReference type="InterPro" id="IPR024072">
    <property type="entry name" value="DHFR-like_dom_sf"/>
</dbReference>
<name>A0ABU6AEY8_9PSEU</name>
<protein>
    <submittedName>
        <fullName evidence="3">Dihydrofolate reductase family protein</fullName>
    </submittedName>
</protein>
<keyword evidence="4" id="KW-1185">Reference proteome</keyword>
<dbReference type="Pfam" id="PF01872">
    <property type="entry name" value="RibD_C"/>
    <property type="match status" value="1"/>
</dbReference>
<sequence length="241" mass="26976">MITSRAARQPGTAKTDSCTHVGKPNIGNIEIDADGKENPGDARPPGFDRTDLKECRMGRITYVVMQSLDGYIEGPNGEFDWPVMDSELAKYSQEFGDTADVFLYGRVVWDGMSSYWPRAEEYSDHPHDLEFAPVWRAKPKVVVSRTLKTADWNTTVVNDITELAEIKQDKHLVLYGGAELAATLTEHRLIDEYQVFVHPVLLGGGKPVLPSTKVRSGLRLVESRTFDSQVVMLRHELAADR</sequence>
<evidence type="ECO:0000259" key="2">
    <source>
        <dbReference type="Pfam" id="PF01872"/>
    </source>
</evidence>
<dbReference type="PANTHER" id="PTHR38011:SF11">
    <property type="entry name" value="2,5-DIAMINO-6-RIBOSYLAMINO-4(3H)-PYRIMIDINONE 5'-PHOSPHATE REDUCTASE"/>
    <property type="match status" value="1"/>
</dbReference>
<dbReference type="Gene3D" id="3.40.430.10">
    <property type="entry name" value="Dihydrofolate Reductase, subunit A"/>
    <property type="match status" value="1"/>
</dbReference>